<dbReference type="EMBL" id="CALNXK010000003">
    <property type="protein sequence ID" value="CAH3035051.1"/>
    <property type="molecule type" value="Genomic_DNA"/>
</dbReference>
<protein>
    <recommendedName>
        <fullName evidence="2">BHLH domain-containing protein</fullName>
    </recommendedName>
</protein>
<organism evidence="3 4">
    <name type="scientific">Porites lobata</name>
    <dbReference type="NCBI Taxonomy" id="104759"/>
    <lineage>
        <taxon>Eukaryota</taxon>
        <taxon>Metazoa</taxon>
        <taxon>Cnidaria</taxon>
        <taxon>Anthozoa</taxon>
        <taxon>Hexacorallia</taxon>
        <taxon>Scleractinia</taxon>
        <taxon>Fungiina</taxon>
        <taxon>Poritidae</taxon>
        <taxon>Porites</taxon>
    </lineage>
</organism>
<name>A0ABN8MVX3_9CNID</name>
<dbReference type="InterPro" id="IPR011598">
    <property type="entry name" value="bHLH_dom"/>
</dbReference>
<dbReference type="Proteomes" id="UP001159405">
    <property type="component" value="Unassembled WGS sequence"/>
</dbReference>
<evidence type="ECO:0000259" key="2">
    <source>
        <dbReference type="PROSITE" id="PS50888"/>
    </source>
</evidence>
<dbReference type="Pfam" id="PF00010">
    <property type="entry name" value="HLH"/>
    <property type="match status" value="1"/>
</dbReference>
<reference evidence="3 4" key="1">
    <citation type="submission" date="2022-05" db="EMBL/GenBank/DDBJ databases">
        <authorList>
            <consortium name="Genoscope - CEA"/>
            <person name="William W."/>
        </authorList>
    </citation>
    <scope>NUCLEOTIDE SEQUENCE [LARGE SCALE GENOMIC DNA]</scope>
</reference>
<evidence type="ECO:0000313" key="3">
    <source>
        <dbReference type="EMBL" id="CAH3035051.1"/>
    </source>
</evidence>
<evidence type="ECO:0000256" key="1">
    <source>
        <dbReference type="ARBA" id="ARBA00023125"/>
    </source>
</evidence>
<dbReference type="PANTHER" id="PTHR23349">
    <property type="entry name" value="BASIC HELIX-LOOP-HELIX TRANSCRIPTION FACTOR, TWIST"/>
    <property type="match status" value="1"/>
</dbReference>
<evidence type="ECO:0000313" key="4">
    <source>
        <dbReference type="Proteomes" id="UP001159405"/>
    </source>
</evidence>
<dbReference type="SUPFAM" id="SSF47459">
    <property type="entry name" value="HLH, helix-loop-helix DNA-binding domain"/>
    <property type="match status" value="1"/>
</dbReference>
<accession>A0ABN8MVX3</accession>
<proteinExistence type="predicted"/>
<comment type="caution">
    <text evidence="3">The sequence shown here is derived from an EMBL/GenBank/DDBJ whole genome shotgun (WGS) entry which is preliminary data.</text>
</comment>
<keyword evidence="4" id="KW-1185">Reference proteome</keyword>
<dbReference type="InterPro" id="IPR036638">
    <property type="entry name" value="HLH_DNA-bd_sf"/>
</dbReference>
<dbReference type="PANTHER" id="PTHR23349:SF108">
    <property type="entry name" value="BHLH DOMAIN-CONTAINING PROTEIN"/>
    <property type="match status" value="1"/>
</dbReference>
<dbReference type="Gene3D" id="4.10.280.10">
    <property type="entry name" value="Helix-loop-helix DNA-binding domain"/>
    <property type="match status" value="1"/>
</dbReference>
<dbReference type="PROSITE" id="PS50888">
    <property type="entry name" value="BHLH"/>
    <property type="match status" value="1"/>
</dbReference>
<keyword evidence="1" id="KW-0238">DNA-binding</keyword>
<dbReference type="InterPro" id="IPR050283">
    <property type="entry name" value="E-box_TF_Regulators"/>
</dbReference>
<gene>
    <name evidence="3" type="ORF">PLOB_00024945</name>
</gene>
<sequence>MPESEMDSKSGGDILVLAENVNGLFDTSSESSRRDIKTTDVLLLNRKRSLPADERTDDELVKKRSKKKACMPASLAFQVDPSAVARRNERERNRVRMVNDGFSCLRQHIPYFPEKKKLSKVETLRCAVAYIKHLQDLITEHDSITSNSGENSENECKNITTWVAGQS</sequence>
<feature type="domain" description="BHLH" evidence="2">
    <location>
        <begin position="82"/>
        <end position="134"/>
    </location>
</feature>
<dbReference type="SMART" id="SM00353">
    <property type="entry name" value="HLH"/>
    <property type="match status" value="1"/>
</dbReference>
<dbReference type="CDD" id="cd11418">
    <property type="entry name" value="bHLH_TS_ASCL"/>
    <property type="match status" value="1"/>
</dbReference>